<dbReference type="GO" id="GO:0008131">
    <property type="term" value="F:primary methylamine oxidase activity"/>
    <property type="evidence" value="ECO:0007669"/>
    <property type="project" value="UniProtKB-EC"/>
</dbReference>
<dbReference type="OrthoDB" id="9780777at2"/>
<dbReference type="AlphaFoldDB" id="A0A377J4K3"/>
<evidence type="ECO:0000313" key="2">
    <source>
        <dbReference type="Proteomes" id="UP000254841"/>
    </source>
</evidence>
<reference evidence="1 2" key="1">
    <citation type="submission" date="2018-06" db="EMBL/GenBank/DDBJ databases">
        <authorList>
            <consortium name="Pathogen Informatics"/>
            <person name="Doyle S."/>
        </authorList>
    </citation>
    <scope>NUCLEOTIDE SEQUENCE [LARGE SCALE GENOMIC DNA]</scope>
    <source>
        <strain evidence="1 2">NCTC12410</strain>
    </source>
</reference>
<dbReference type="EC" id="1.4.3.21" evidence="1"/>
<dbReference type="Proteomes" id="UP000254841">
    <property type="component" value="Unassembled WGS sequence"/>
</dbReference>
<protein>
    <submittedName>
        <fullName evidence="1">Putative amine oxidase</fullName>
        <ecNumber evidence="1">1.4.3.21</ecNumber>
    </submittedName>
</protein>
<sequence length="95" mass="10160">MPAKDSRILESKAQMWILNNLQAEGFADDFGGCQGGGEGIYLGDNEQAPAADSRKSAAKPTLYNTARCFSTIKIGLYPLFACLSPAMPRSSSRLA</sequence>
<dbReference type="EMBL" id="UGHV01000001">
    <property type="protein sequence ID" value="STO97370.1"/>
    <property type="molecule type" value="Genomic_DNA"/>
</dbReference>
<proteinExistence type="predicted"/>
<keyword evidence="1" id="KW-0560">Oxidoreductase</keyword>
<accession>A0A377J4K3</accession>
<organism evidence="1 2">
    <name type="scientific">Helicobacter canis</name>
    <dbReference type="NCBI Taxonomy" id="29419"/>
    <lineage>
        <taxon>Bacteria</taxon>
        <taxon>Pseudomonadati</taxon>
        <taxon>Campylobacterota</taxon>
        <taxon>Epsilonproteobacteria</taxon>
        <taxon>Campylobacterales</taxon>
        <taxon>Helicobacteraceae</taxon>
        <taxon>Helicobacter</taxon>
    </lineage>
</organism>
<name>A0A377J4K3_9HELI</name>
<evidence type="ECO:0000313" key="1">
    <source>
        <dbReference type="EMBL" id="STO97370.1"/>
    </source>
</evidence>
<gene>
    <name evidence="1" type="ORF">NCTC12410_01195</name>
</gene>